<evidence type="ECO:0000259" key="6">
    <source>
        <dbReference type="PROSITE" id="PS51123"/>
    </source>
</evidence>
<dbReference type="InterPro" id="IPR006665">
    <property type="entry name" value="OmpA-like"/>
</dbReference>
<evidence type="ECO:0000256" key="1">
    <source>
        <dbReference type="ARBA" id="ARBA00004442"/>
    </source>
</evidence>
<dbReference type="CDD" id="cd07185">
    <property type="entry name" value="OmpA_C-like"/>
    <property type="match status" value="1"/>
</dbReference>
<protein>
    <submittedName>
        <fullName evidence="7">OmpA family protein</fullName>
    </submittedName>
</protein>
<name>A0A7K2J047_9ACTN</name>
<keyword evidence="3" id="KW-0998">Cell outer membrane</keyword>
<dbReference type="InterPro" id="IPR006664">
    <property type="entry name" value="OMP_bac"/>
</dbReference>
<evidence type="ECO:0000256" key="3">
    <source>
        <dbReference type="ARBA" id="ARBA00023237"/>
    </source>
</evidence>
<evidence type="ECO:0000256" key="5">
    <source>
        <dbReference type="SAM" id="MobiDB-lite"/>
    </source>
</evidence>
<dbReference type="PANTHER" id="PTHR30329:SF21">
    <property type="entry name" value="LIPOPROTEIN YIAD-RELATED"/>
    <property type="match status" value="1"/>
</dbReference>
<dbReference type="InterPro" id="IPR050330">
    <property type="entry name" value="Bact_OuterMem_StrucFunc"/>
</dbReference>
<gene>
    <name evidence="7" type="ORF">GTW20_25085</name>
</gene>
<dbReference type="PROSITE" id="PS51123">
    <property type="entry name" value="OMPA_2"/>
    <property type="match status" value="1"/>
</dbReference>
<dbReference type="PANTHER" id="PTHR30329">
    <property type="entry name" value="STATOR ELEMENT OF FLAGELLAR MOTOR COMPLEX"/>
    <property type="match status" value="1"/>
</dbReference>
<evidence type="ECO:0000313" key="7">
    <source>
        <dbReference type="EMBL" id="MYR35447.1"/>
    </source>
</evidence>
<dbReference type="Proteomes" id="UP000467124">
    <property type="component" value="Unassembled WGS sequence"/>
</dbReference>
<sequence>MDMEHTPALPTSPRARLRAAASAGALLLLLTGCGLIGNTPEEGADDTGDGGDTANSTEGTAAQEAVELPVGSTTTSTAWGPDLEVEIQALERVGSDTLRLTVGVGNHTTDDIRHFKNLRDNDLGGYDLSGLTLLDVTTDRQYLPLTVGGDCVCEEFPDRRIRAGVVESTTVLFPAPPEGVETMAVLTPITAPFHGVPLTDADEEIPDPGADAPVILDLTHPTDTVVADYQRHETDGEVTYELAADVLFETDSAELGDAAAQSLERVAAEIDISSADRVSIDGHTDDTGDDSVNVPLSRERAEAVETALNDLVDRSGITYDVDGHGSADPVTDNDTDEGRAQNRRVTVTFAK</sequence>
<evidence type="ECO:0000313" key="8">
    <source>
        <dbReference type="Proteomes" id="UP000467124"/>
    </source>
</evidence>
<evidence type="ECO:0000256" key="4">
    <source>
        <dbReference type="PROSITE-ProRule" id="PRU00473"/>
    </source>
</evidence>
<comment type="subcellular location">
    <subcellularLocation>
        <location evidence="1">Cell outer membrane</location>
    </subcellularLocation>
</comment>
<feature type="domain" description="OmpA-like" evidence="6">
    <location>
        <begin position="235"/>
        <end position="351"/>
    </location>
</feature>
<dbReference type="PRINTS" id="PR01021">
    <property type="entry name" value="OMPADOMAIN"/>
</dbReference>
<proteinExistence type="predicted"/>
<dbReference type="Pfam" id="PF00691">
    <property type="entry name" value="OmpA"/>
    <property type="match status" value="1"/>
</dbReference>
<keyword evidence="2 4" id="KW-0472">Membrane</keyword>
<comment type="caution">
    <text evidence="7">The sequence shown here is derived from an EMBL/GenBank/DDBJ whole genome shotgun (WGS) entry which is preliminary data.</text>
</comment>
<dbReference type="AlphaFoldDB" id="A0A7K2J047"/>
<dbReference type="EMBL" id="WWHY01000001">
    <property type="protein sequence ID" value="MYR35447.1"/>
    <property type="molecule type" value="Genomic_DNA"/>
</dbReference>
<reference evidence="7 8" key="1">
    <citation type="journal article" date="2019" name="Nat. Commun.">
        <title>The antimicrobial potential of Streptomyces from insect microbiomes.</title>
        <authorList>
            <person name="Chevrette M.G."/>
            <person name="Carlson C.M."/>
            <person name="Ortega H.E."/>
            <person name="Thomas C."/>
            <person name="Ananiev G.E."/>
            <person name="Barns K.J."/>
            <person name="Book A.J."/>
            <person name="Cagnazzo J."/>
            <person name="Carlos C."/>
            <person name="Flanigan W."/>
            <person name="Grubbs K.J."/>
            <person name="Horn H.A."/>
            <person name="Hoffmann F.M."/>
            <person name="Klassen J.L."/>
            <person name="Knack J.J."/>
            <person name="Lewin G.R."/>
            <person name="McDonald B.R."/>
            <person name="Muller L."/>
            <person name="Melo W.G.P."/>
            <person name="Pinto-Tomas A.A."/>
            <person name="Schmitz A."/>
            <person name="Wendt-Pienkowski E."/>
            <person name="Wildman S."/>
            <person name="Zhao M."/>
            <person name="Zhang F."/>
            <person name="Bugni T.S."/>
            <person name="Andes D.R."/>
            <person name="Pupo M.T."/>
            <person name="Currie C.R."/>
        </authorList>
    </citation>
    <scope>NUCLEOTIDE SEQUENCE [LARGE SCALE GENOMIC DNA]</scope>
    <source>
        <strain evidence="7 8">SID5840</strain>
    </source>
</reference>
<accession>A0A7K2J047</accession>
<dbReference type="GO" id="GO:0009279">
    <property type="term" value="C:cell outer membrane"/>
    <property type="evidence" value="ECO:0007669"/>
    <property type="project" value="UniProtKB-SubCell"/>
</dbReference>
<evidence type="ECO:0000256" key="2">
    <source>
        <dbReference type="ARBA" id="ARBA00023136"/>
    </source>
</evidence>
<dbReference type="SUPFAM" id="SSF103088">
    <property type="entry name" value="OmpA-like"/>
    <property type="match status" value="1"/>
</dbReference>
<feature type="region of interest" description="Disordered" evidence="5">
    <location>
        <begin position="322"/>
        <end position="351"/>
    </location>
</feature>
<dbReference type="Gene3D" id="3.30.1330.60">
    <property type="entry name" value="OmpA-like domain"/>
    <property type="match status" value="1"/>
</dbReference>
<organism evidence="7 8">
    <name type="scientific">Nocardiopsis alba</name>
    <dbReference type="NCBI Taxonomy" id="53437"/>
    <lineage>
        <taxon>Bacteria</taxon>
        <taxon>Bacillati</taxon>
        <taxon>Actinomycetota</taxon>
        <taxon>Actinomycetes</taxon>
        <taxon>Streptosporangiales</taxon>
        <taxon>Nocardiopsidaceae</taxon>
        <taxon>Nocardiopsis</taxon>
    </lineage>
</organism>
<dbReference type="InterPro" id="IPR036737">
    <property type="entry name" value="OmpA-like_sf"/>
</dbReference>